<feature type="region of interest" description="Disordered" evidence="1">
    <location>
        <begin position="92"/>
        <end position="153"/>
    </location>
</feature>
<name>A0A6A6U9C7_9PEZI</name>
<gene>
    <name evidence="2" type="ORF">BT63DRAFT_440932</name>
</gene>
<evidence type="ECO:0000313" key="2">
    <source>
        <dbReference type="EMBL" id="KAF2668875.1"/>
    </source>
</evidence>
<protein>
    <submittedName>
        <fullName evidence="2">Uncharacterized protein</fullName>
    </submittedName>
</protein>
<organism evidence="2 3">
    <name type="scientific">Microthyrium microscopicum</name>
    <dbReference type="NCBI Taxonomy" id="703497"/>
    <lineage>
        <taxon>Eukaryota</taxon>
        <taxon>Fungi</taxon>
        <taxon>Dikarya</taxon>
        <taxon>Ascomycota</taxon>
        <taxon>Pezizomycotina</taxon>
        <taxon>Dothideomycetes</taxon>
        <taxon>Dothideomycetes incertae sedis</taxon>
        <taxon>Microthyriales</taxon>
        <taxon>Microthyriaceae</taxon>
        <taxon>Microthyrium</taxon>
    </lineage>
</organism>
<proteinExistence type="predicted"/>
<dbReference type="Proteomes" id="UP000799302">
    <property type="component" value="Unassembled WGS sequence"/>
</dbReference>
<keyword evidence="3" id="KW-1185">Reference proteome</keyword>
<evidence type="ECO:0000256" key="1">
    <source>
        <dbReference type="SAM" id="MobiDB-lite"/>
    </source>
</evidence>
<dbReference type="AlphaFoldDB" id="A0A6A6U9C7"/>
<accession>A0A6A6U9C7</accession>
<dbReference type="EMBL" id="MU004236">
    <property type="protein sequence ID" value="KAF2668875.1"/>
    <property type="molecule type" value="Genomic_DNA"/>
</dbReference>
<dbReference type="OrthoDB" id="5367448at2759"/>
<evidence type="ECO:0000313" key="3">
    <source>
        <dbReference type="Proteomes" id="UP000799302"/>
    </source>
</evidence>
<reference evidence="2" key="1">
    <citation type="journal article" date="2020" name="Stud. Mycol.">
        <title>101 Dothideomycetes genomes: a test case for predicting lifestyles and emergence of pathogens.</title>
        <authorList>
            <person name="Haridas S."/>
            <person name="Albert R."/>
            <person name="Binder M."/>
            <person name="Bloem J."/>
            <person name="Labutti K."/>
            <person name="Salamov A."/>
            <person name="Andreopoulos B."/>
            <person name="Baker S."/>
            <person name="Barry K."/>
            <person name="Bills G."/>
            <person name="Bluhm B."/>
            <person name="Cannon C."/>
            <person name="Castanera R."/>
            <person name="Culley D."/>
            <person name="Daum C."/>
            <person name="Ezra D."/>
            <person name="Gonzalez J."/>
            <person name="Henrissat B."/>
            <person name="Kuo A."/>
            <person name="Liang C."/>
            <person name="Lipzen A."/>
            <person name="Lutzoni F."/>
            <person name="Magnuson J."/>
            <person name="Mondo S."/>
            <person name="Nolan M."/>
            <person name="Ohm R."/>
            <person name="Pangilinan J."/>
            <person name="Park H.-J."/>
            <person name="Ramirez L."/>
            <person name="Alfaro M."/>
            <person name="Sun H."/>
            <person name="Tritt A."/>
            <person name="Yoshinaga Y."/>
            <person name="Zwiers L.-H."/>
            <person name="Turgeon B."/>
            <person name="Goodwin S."/>
            <person name="Spatafora J."/>
            <person name="Crous P."/>
            <person name="Grigoriev I."/>
        </authorList>
    </citation>
    <scope>NUCLEOTIDE SEQUENCE</scope>
    <source>
        <strain evidence="2">CBS 115976</strain>
    </source>
</reference>
<sequence length="266" mass="30260">MATTAKSQFFAANSLRLTILPKPLNLAERRQIYHHLQTFGDILYFKSLHYNRTIDQPNNYLIIYRDASSATRLRQSTPKNLTIQRRPFDPVSLHWPFQTTPSNPPNPLSLSPAPKAPPRASPTNIYRSTRSLRFDVNPPEGSEAEEEAAAKKRQAIDATDVDAQTDVQVRMTSAAWRGEQRAELREWAAPYWGPFRVEGSMMQRELAMEVPLVGLSDVGGVVKRALPGPILTRRRDRERVTLGLRQMYKNALKEKKAREGVNKEVQ</sequence>